<dbReference type="RefSeq" id="WP_376887084.1">
    <property type="nucleotide sequence ID" value="NZ_JBHUHR010000039.1"/>
</dbReference>
<evidence type="ECO:0000256" key="4">
    <source>
        <dbReference type="ARBA" id="ARBA00022691"/>
    </source>
</evidence>
<reference evidence="11" key="1">
    <citation type="journal article" date="2019" name="Int. J. Syst. Evol. Microbiol.">
        <title>The Global Catalogue of Microorganisms (GCM) 10K type strain sequencing project: providing services to taxonomists for standard genome sequencing and annotation.</title>
        <authorList>
            <consortium name="The Broad Institute Genomics Platform"/>
            <consortium name="The Broad Institute Genome Sequencing Center for Infectious Disease"/>
            <person name="Wu L."/>
            <person name="Ma J."/>
        </authorList>
    </citation>
    <scope>NUCLEOTIDE SEQUENCE [LARGE SCALE GENOMIC DNA]</scope>
    <source>
        <strain evidence="11">CGMCC 1.15180</strain>
    </source>
</reference>
<gene>
    <name evidence="10" type="ORF">ACFSKL_14755</name>
</gene>
<keyword evidence="11" id="KW-1185">Reference proteome</keyword>
<sequence length="426" mass="50257">MKDIFKVHNVDARKIGTIVKEPIVDVTITSPPYFNLKDYGYKNQIGFGQKYNEYLEDLRLVFEQVFDITKDSGTLWVIIDTFRKDGEVVPLPFDFSNKISEVGWKLQEVIIWGKDRTVPWAHKGQMRSLFEYVLLFSKTKNYNFNIDKVRDFQSLKKWWVKYPERYNPKGKTPEAIWNFDIPMQGSWGKGYIKHFCPLPEDMIAQMLKITTEENDVVLDCFSGSGAVLSKADNMKRRYIGFELNEDYISMFNNYLKETGKQKRKEYELEEKGSMEQNKFQKLILDLRALKFARLFYRKLKAEGLDEIIKIHVERSQATPQKVNSLFVIQYDVLVKSISQKNRIETFLNHAISKAPLSKFGIDPRFRFISNINDFYDLLSNKKLYSYTTQVTHKFKKEFVLEELIDLPKSDIIISRIKVNLDEKDYE</sequence>
<dbReference type="EC" id="2.1.1.-" evidence="8"/>
<comment type="caution">
    <text evidence="10">The sequence shown here is derived from an EMBL/GenBank/DDBJ whole genome shotgun (WGS) entry which is preliminary data.</text>
</comment>
<organism evidence="10 11">
    <name type="scientific">Belliella marina</name>
    <dbReference type="NCBI Taxonomy" id="1644146"/>
    <lineage>
        <taxon>Bacteria</taxon>
        <taxon>Pseudomonadati</taxon>
        <taxon>Bacteroidota</taxon>
        <taxon>Cytophagia</taxon>
        <taxon>Cytophagales</taxon>
        <taxon>Cyclobacteriaceae</taxon>
        <taxon>Belliella</taxon>
    </lineage>
</organism>
<dbReference type="InterPro" id="IPR002941">
    <property type="entry name" value="DNA_methylase_N4/N6"/>
</dbReference>
<comment type="catalytic activity">
    <reaction evidence="7">
        <text>a 2'-deoxycytidine in DNA + S-adenosyl-L-methionine = an N(4)-methyl-2'-deoxycytidine in DNA + S-adenosyl-L-homocysteine + H(+)</text>
        <dbReference type="Rhea" id="RHEA:16857"/>
        <dbReference type="Rhea" id="RHEA-COMP:11369"/>
        <dbReference type="Rhea" id="RHEA-COMP:13674"/>
        <dbReference type="ChEBI" id="CHEBI:15378"/>
        <dbReference type="ChEBI" id="CHEBI:57856"/>
        <dbReference type="ChEBI" id="CHEBI:59789"/>
        <dbReference type="ChEBI" id="CHEBI:85452"/>
        <dbReference type="ChEBI" id="CHEBI:137933"/>
        <dbReference type="EC" id="2.1.1.113"/>
    </reaction>
</comment>
<dbReference type="Pfam" id="PF01555">
    <property type="entry name" value="N6_N4_Mtase"/>
    <property type="match status" value="1"/>
</dbReference>
<evidence type="ECO:0000256" key="8">
    <source>
        <dbReference type="RuleBase" id="RU362026"/>
    </source>
</evidence>
<dbReference type="Proteomes" id="UP001597361">
    <property type="component" value="Unassembled WGS sequence"/>
</dbReference>
<keyword evidence="5" id="KW-0680">Restriction system</keyword>
<protein>
    <recommendedName>
        <fullName evidence="8">Methyltransferase</fullName>
        <ecNumber evidence="8">2.1.1.-</ecNumber>
    </recommendedName>
</protein>
<proteinExistence type="inferred from homology"/>
<dbReference type="PROSITE" id="PS00093">
    <property type="entry name" value="N4_MTASE"/>
    <property type="match status" value="1"/>
</dbReference>
<dbReference type="InterPro" id="IPR017985">
    <property type="entry name" value="MeTrfase_CN4_CS"/>
</dbReference>
<dbReference type="EMBL" id="JBHUHR010000039">
    <property type="protein sequence ID" value="MFD2036061.1"/>
    <property type="molecule type" value="Genomic_DNA"/>
</dbReference>
<keyword evidence="3" id="KW-0808">Transferase</keyword>
<name>A0ABW4VQN3_9BACT</name>
<dbReference type="InterPro" id="IPR029063">
    <property type="entry name" value="SAM-dependent_MTases_sf"/>
</dbReference>
<evidence type="ECO:0000313" key="10">
    <source>
        <dbReference type="EMBL" id="MFD2036061.1"/>
    </source>
</evidence>
<dbReference type="InterPro" id="IPR001091">
    <property type="entry name" value="RM_Methyltransferase"/>
</dbReference>
<accession>A0ABW4VQN3</accession>
<evidence type="ECO:0000256" key="3">
    <source>
        <dbReference type="ARBA" id="ARBA00022679"/>
    </source>
</evidence>
<keyword evidence="4" id="KW-0949">S-adenosyl-L-methionine</keyword>
<evidence type="ECO:0000256" key="5">
    <source>
        <dbReference type="ARBA" id="ARBA00022747"/>
    </source>
</evidence>
<keyword evidence="2" id="KW-0489">Methyltransferase</keyword>
<evidence type="ECO:0000259" key="9">
    <source>
        <dbReference type="Pfam" id="PF01555"/>
    </source>
</evidence>
<dbReference type="SUPFAM" id="SSF53335">
    <property type="entry name" value="S-adenosyl-L-methionine-dependent methyltransferases"/>
    <property type="match status" value="1"/>
</dbReference>
<dbReference type="PRINTS" id="PR00508">
    <property type="entry name" value="S21N4MTFRASE"/>
</dbReference>
<evidence type="ECO:0000313" key="11">
    <source>
        <dbReference type="Proteomes" id="UP001597361"/>
    </source>
</evidence>
<evidence type="ECO:0000256" key="2">
    <source>
        <dbReference type="ARBA" id="ARBA00022603"/>
    </source>
</evidence>
<evidence type="ECO:0000256" key="6">
    <source>
        <dbReference type="ARBA" id="ARBA00023125"/>
    </source>
</evidence>
<feature type="domain" description="DNA methylase N-4/N-6" evidence="9">
    <location>
        <begin position="24"/>
        <end position="252"/>
    </location>
</feature>
<keyword evidence="6" id="KW-0238">DNA-binding</keyword>
<dbReference type="Gene3D" id="3.40.50.150">
    <property type="entry name" value="Vaccinia Virus protein VP39"/>
    <property type="match status" value="1"/>
</dbReference>
<comment type="similarity">
    <text evidence="1">Belongs to the N(4)/N(6)-methyltransferase family. N(4) subfamily.</text>
</comment>
<evidence type="ECO:0000256" key="7">
    <source>
        <dbReference type="ARBA" id="ARBA00049120"/>
    </source>
</evidence>
<evidence type="ECO:0000256" key="1">
    <source>
        <dbReference type="ARBA" id="ARBA00010203"/>
    </source>
</evidence>